<organism evidence="5 6">
    <name type="scientific">Streptomyces synnematoformans</name>
    <dbReference type="NCBI Taxonomy" id="415721"/>
    <lineage>
        <taxon>Bacteria</taxon>
        <taxon>Bacillati</taxon>
        <taxon>Actinomycetota</taxon>
        <taxon>Actinomycetes</taxon>
        <taxon>Kitasatosporales</taxon>
        <taxon>Streptomycetaceae</taxon>
        <taxon>Streptomyces</taxon>
    </lineage>
</organism>
<gene>
    <name evidence="5" type="ORF">GCM10009802_29950</name>
</gene>
<dbReference type="SUPFAM" id="SSF53474">
    <property type="entry name" value="alpha/beta-Hydrolases"/>
    <property type="match status" value="1"/>
</dbReference>
<dbReference type="EMBL" id="BAAAPF010000084">
    <property type="protein sequence ID" value="GAA2124808.1"/>
    <property type="molecule type" value="Genomic_DNA"/>
</dbReference>
<dbReference type="InterPro" id="IPR051601">
    <property type="entry name" value="Serine_prot/Carboxylest_S33"/>
</dbReference>
<accession>A0ABN2YDD1</accession>
<dbReference type="PROSITE" id="PS51257">
    <property type="entry name" value="PROKAR_LIPOPROTEIN"/>
    <property type="match status" value="1"/>
</dbReference>
<evidence type="ECO:0000256" key="2">
    <source>
        <dbReference type="ARBA" id="ARBA00022729"/>
    </source>
</evidence>
<proteinExistence type="inferred from homology"/>
<protein>
    <submittedName>
        <fullName evidence="5">Alpha/beta hydrolase</fullName>
    </submittedName>
</protein>
<comment type="similarity">
    <text evidence="1">Belongs to the peptidase S33 family.</text>
</comment>
<dbReference type="PANTHER" id="PTHR43248">
    <property type="entry name" value="2-SUCCINYL-6-HYDROXY-2,4-CYCLOHEXADIENE-1-CARBOXYLATE SYNTHASE"/>
    <property type="match status" value="1"/>
</dbReference>
<comment type="caution">
    <text evidence="5">The sequence shown here is derived from an EMBL/GenBank/DDBJ whole genome shotgun (WGS) entry which is preliminary data.</text>
</comment>
<dbReference type="InterPro" id="IPR013595">
    <property type="entry name" value="Pept_S33_TAP-like_C"/>
</dbReference>
<evidence type="ECO:0000256" key="1">
    <source>
        <dbReference type="ARBA" id="ARBA00010088"/>
    </source>
</evidence>
<keyword evidence="6" id="KW-1185">Reference proteome</keyword>
<dbReference type="Pfam" id="PF08386">
    <property type="entry name" value="Abhydrolase_4"/>
    <property type="match status" value="1"/>
</dbReference>
<evidence type="ECO:0000313" key="5">
    <source>
        <dbReference type="EMBL" id="GAA2124808.1"/>
    </source>
</evidence>
<dbReference type="Proteomes" id="UP001500443">
    <property type="component" value="Unassembled WGS sequence"/>
</dbReference>
<reference evidence="5 6" key="1">
    <citation type="journal article" date="2019" name="Int. J. Syst. Evol. Microbiol.">
        <title>The Global Catalogue of Microorganisms (GCM) 10K type strain sequencing project: providing services to taxonomists for standard genome sequencing and annotation.</title>
        <authorList>
            <consortium name="The Broad Institute Genomics Platform"/>
            <consortium name="The Broad Institute Genome Sequencing Center for Infectious Disease"/>
            <person name="Wu L."/>
            <person name="Ma J."/>
        </authorList>
    </citation>
    <scope>NUCLEOTIDE SEQUENCE [LARGE SCALE GENOMIC DNA]</scope>
    <source>
        <strain evidence="5 6">JCM 15481</strain>
    </source>
</reference>
<dbReference type="GO" id="GO:0016787">
    <property type="term" value="F:hydrolase activity"/>
    <property type="evidence" value="ECO:0007669"/>
    <property type="project" value="UniProtKB-KW"/>
</dbReference>
<keyword evidence="2" id="KW-0732">Signal</keyword>
<evidence type="ECO:0000256" key="3">
    <source>
        <dbReference type="ARBA" id="ARBA00022801"/>
    </source>
</evidence>
<evidence type="ECO:0000313" key="6">
    <source>
        <dbReference type="Proteomes" id="UP001500443"/>
    </source>
</evidence>
<dbReference type="PANTHER" id="PTHR43248:SF29">
    <property type="entry name" value="TRIPEPTIDYL AMINOPEPTIDASE"/>
    <property type="match status" value="1"/>
</dbReference>
<evidence type="ECO:0000259" key="4">
    <source>
        <dbReference type="Pfam" id="PF08386"/>
    </source>
</evidence>
<keyword evidence="3 5" id="KW-0378">Hydrolase</keyword>
<dbReference type="RefSeq" id="WP_344290506.1">
    <property type="nucleotide sequence ID" value="NZ_BAAAPF010000084.1"/>
</dbReference>
<feature type="domain" description="Peptidase S33 tripeptidyl aminopeptidase-like C-terminal" evidence="4">
    <location>
        <begin position="430"/>
        <end position="532"/>
    </location>
</feature>
<name>A0ABN2YDD1_9ACTN</name>
<dbReference type="Gene3D" id="3.40.50.1820">
    <property type="entry name" value="alpha/beta hydrolase"/>
    <property type="match status" value="1"/>
</dbReference>
<sequence length="533" mass="56782">MDFRSLFRRAVPGTALVVLIAAAGCDSAGSDDAGSGGQGGGADAARAGSVSRVLEPLPEQIPADLRPYYEQQLRWTDCTDAPGFECATLRVPLDYASPGDREDVELAVARKPAENPAESLGSLHVNPGGPGASAIEFLQNFAGVGYPEEVRARYDIVAADPRGVGRSEPVECLTDAEFEKHTQVDATPDDEREVEALTAAFERFAEGCEKRAGKLLGHVSTAEAARDMDVLRAVLGDKKLTYVGASYGTMLGATYAGLFPHRAGRLVLDGAMDPSLTSRQLNLDQNAGFTTAFDAFAEDCVQRADCPLGTDSAEDAGKQLRAFLDRLDAEPVPTGEQRRLGEPLATMGVLMAMYQEDFWPQLRGALTDAMERKDGSGLLALADMYYEREPDGSYGSMMYGFAAVNCIDQPAPFDSPADVEKLVPDFEAASPVFGRDFAWAALNCADWPVAATGEANRIEAAGTPPILVVGTTRDPATPYVWAESLAAQLEEGVLLTYEGDGHTAYARGNACIDDAIDTFLLAGTPPQDGKRCK</sequence>
<dbReference type="InterPro" id="IPR029058">
    <property type="entry name" value="AB_hydrolase_fold"/>
</dbReference>